<name>J3NCA2_ORYBR</name>
<dbReference type="Proteomes" id="UP000006038">
    <property type="component" value="Chromosome 12"/>
</dbReference>
<proteinExistence type="predicted"/>
<dbReference type="Gramene" id="OB12G16100.1">
    <property type="protein sequence ID" value="OB12G16100.1"/>
    <property type="gene ID" value="OB12G16100"/>
</dbReference>
<dbReference type="EnsemblPlants" id="OB12G16100.1">
    <property type="protein sequence ID" value="OB12G16100.1"/>
    <property type="gene ID" value="OB12G16100"/>
</dbReference>
<reference evidence="2" key="2">
    <citation type="submission" date="2013-04" db="UniProtKB">
        <authorList>
            <consortium name="EnsemblPlants"/>
        </authorList>
    </citation>
    <scope>IDENTIFICATION</scope>
</reference>
<feature type="compositionally biased region" description="Gly residues" evidence="1">
    <location>
        <begin position="138"/>
        <end position="151"/>
    </location>
</feature>
<accession>J3NCA2</accession>
<evidence type="ECO:0000313" key="2">
    <source>
        <dbReference type="EnsemblPlants" id="OB12G16100.1"/>
    </source>
</evidence>
<evidence type="ECO:0000313" key="3">
    <source>
        <dbReference type="Proteomes" id="UP000006038"/>
    </source>
</evidence>
<protein>
    <submittedName>
        <fullName evidence="2">Uncharacterized protein</fullName>
    </submittedName>
</protein>
<evidence type="ECO:0000256" key="1">
    <source>
        <dbReference type="SAM" id="MobiDB-lite"/>
    </source>
</evidence>
<dbReference type="HOGENOM" id="CLU_1736170_0_0_1"/>
<dbReference type="AlphaFoldDB" id="J3NCA2"/>
<keyword evidence="3" id="KW-1185">Reference proteome</keyword>
<organism evidence="2">
    <name type="scientific">Oryza brachyantha</name>
    <name type="common">malo sina</name>
    <dbReference type="NCBI Taxonomy" id="4533"/>
    <lineage>
        <taxon>Eukaryota</taxon>
        <taxon>Viridiplantae</taxon>
        <taxon>Streptophyta</taxon>
        <taxon>Embryophyta</taxon>
        <taxon>Tracheophyta</taxon>
        <taxon>Spermatophyta</taxon>
        <taxon>Magnoliopsida</taxon>
        <taxon>Liliopsida</taxon>
        <taxon>Poales</taxon>
        <taxon>Poaceae</taxon>
        <taxon>BOP clade</taxon>
        <taxon>Oryzoideae</taxon>
        <taxon>Oryzeae</taxon>
        <taxon>Oryzinae</taxon>
        <taxon>Oryza</taxon>
    </lineage>
</organism>
<feature type="region of interest" description="Disordered" evidence="1">
    <location>
        <begin position="93"/>
        <end position="151"/>
    </location>
</feature>
<feature type="compositionally biased region" description="Polar residues" evidence="1">
    <location>
        <begin position="106"/>
        <end position="137"/>
    </location>
</feature>
<reference evidence="2" key="1">
    <citation type="journal article" date="2013" name="Nat. Commun.">
        <title>Whole-genome sequencing of Oryza brachyantha reveals mechanisms underlying Oryza genome evolution.</title>
        <authorList>
            <person name="Chen J."/>
            <person name="Huang Q."/>
            <person name="Gao D."/>
            <person name="Wang J."/>
            <person name="Lang Y."/>
            <person name="Liu T."/>
            <person name="Li B."/>
            <person name="Bai Z."/>
            <person name="Luis Goicoechea J."/>
            <person name="Liang C."/>
            <person name="Chen C."/>
            <person name="Zhang W."/>
            <person name="Sun S."/>
            <person name="Liao Y."/>
            <person name="Zhang X."/>
            <person name="Yang L."/>
            <person name="Song C."/>
            <person name="Wang M."/>
            <person name="Shi J."/>
            <person name="Liu G."/>
            <person name="Liu J."/>
            <person name="Zhou H."/>
            <person name="Zhou W."/>
            <person name="Yu Q."/>
            <person name="An N."/>
            <person name="Chen Y."/>
            <person name="Cai Q."/>
            <person name="Wang B."/>
            <person name="Liu B."/>
            <person name="Min J."/>
            <person name="Huang Y."/>
            <person name="Wu H."/>
            <person name="Li Z."/>
            <person name="Zhang Y."/>
            <person name="Yin Y."/>
            <person name="Song W."/>
            <person name="Jiang J."/>
            <person name="Jackson S.A."/>
            <person name="Wing R.A."/>
            <person name="Wang J."/>
            <person name="Chen M."/>
        </authorList>
    </citation>
    <scope>NUCLEOTIDE SEQUENCE [LARGE SCALE GENOMIC DNA]</scope>
    <source>
        <strain evidence="2">cv. IRGC 101232</strain>
    </source>
</reference>
<sequence>MSQLVRGRHKTEVKSERHGELRLAVANLQCKDRHCIWPLCSANWLFLYPSYFLSFPFPNRFNASETQPIQNRTHLVRSNKTLFVGCFAKKQGTTQEQMKPKRTNKNARFTTDSELQSHMNTRSNQTESYFNLDRSQSNGGGTGEAAGGEQA</sequence>